<evidence type="ECO:0000313" key="2">
    <source>
        <dbReference type="EMBL" id="MDO7869558.1"/>
    </source>
</evidence>
<evidence type="ECO:0000313" key="3">
    <source>
        <dbReference type="Proteomes" id="UP001233314"/>
    </source>
</evidence>
<gene>
    <name evidence="2" type="ORF">Q5722_14385</name>
</gene>
<sequence length="115" mass="12611">MTSVVPAWRRLLPPYPFRAERMRGCAPERATAVACFAAAWQLLPVSLAVVLVVDAFPDPAVHTWLFFLPSIFLSSVASYAIYADHIRDNPLRLAGPWIVLKPAALGLLSAIGARR</sequence>
<organism evidence="2 3">
    <name type="scientific">Nocardioides jiangxiensis</name>
    <dbReference type="NCBI Taxonomy" id="3064524"/>
    <lineage>
        <taxon>Bacteria</taxon>
        <taxon>Bacillati</taxon>
        <taxon>Actinomycetota</taxon>
        <taxon>Actinomycetes</taxon>
        <taxon>Propionibacteriales</taxon>
        <taxon>Nocardioidaceae</taxon>
        <taxon>Nocardioides</taxon>
    </lineage>
</organism>
<keyword evidence="1" id="KW-0472">Membrane</keyword>
<dbReference type="EMBL" id="JAUQTA010000002">
    <property type="protein sequence ID" value="MDO7869558.1"/>
    <property type="molecule type" value="Genomic_DNA"/>
</dbReference>
<evidence type="ECO:0000256" key="1">
    <source>
        <dbReference type="SAM" id="Phobius"/>
    </source>
</evidence>
<dbReference type="RefSeq" id="WP_305028952.1">
    <property type="nucleotide sequence ID" value="NZ_JAUQTA010000002.1"/>
</dbReference>
<name>A0ABT9B4B1_9ACTN</name>
<proteinExistence type="predicted"/>
<protein>
    <submittedName>
        <fullName evidence="2">Uncharacterized protein</fullName>
    </submittedName>
</protein>
<dbReference type="Proteomes" id="UP001233314">
    <property type="component" value="Unassembled WGS sequence"/>
</dbReference>
<accession>A0ABT9B4B1</accession>
<reference evidence="2 3" key="1">
    <citation type="submission" date="2023-07" db="EMBL/GenBank/DDBJ databases">
        <title>Nocardioides sp. nov WY-20 isolated from soil.</title>
        <authorList>
            <person name="Liu B."/>
            <person name="Wan Y."/>
        </authorList>
    </citation>
    <scope>NUCLEOTIDE SEQUENCE [LARGE SCALE GENOMIC DNA]</scope>
    <source>
        <strain evidence="2 3">WY-20</strain>
    </source>
</reference>
<keyword evidence="3" id="KW-1185">Reference proteome</keyword>
<keyword evidence="1" id="KW-1133">Transmembrane helix</keyword>
<keyword evidence="1" id="KW-0812">Transmembrane</keyword>
<comment type="caution">
    <text evidence="2">The sequence shown here is derived from an EMBL/GenBank/DDBJ whole genome shotgun (WGS) entry which is preliminary data.</text>
</comment>
<feature type="transmembrane region" description="Helical" evidence="1">
    <location>
        <begin position="64"/>
        <end position="82"/>
    </location>
</feature>